<evidence type="ECO:0000313" key="1">
    <source>
        <dbReference type="EMBL" id="KAH9696423.1"/>
    </source>
</evidence>
<protein>
    <submittedName>
        <fullName evidence="1">Protein SHI RELATED SEQUENCE 1</fullName>
    </submittedName>
</protein>
<sequence length="238" mass="26374">MMMNIRQLGAELGVTRCQDCGNQAKKNCAYMRCRTCCKRRGYECETHIKSTWIPAYRRHQRYHHQHLVPVHEQHLQLQGHSPKRLRENPSSPGLQIGNFPAEITSEATFRCVKVSSIDDAIDRTTLAYKTSISVGGHIFKGILYYQGCESNSNNNVGESSSSEPPPPPQHQQQPYYPFTVAALTTTTAATTTTTTALAAADETPYSSSFTYPFGSYVSAGFGKLRKNQPVAIGASHNN</sequence>
<organism evidence="1 2">
    <name type="scientific">Citrus sinensis</name>
    <name type="common">Sweet orange</name>
    <name type="synonym">Citrus aurantium var. sinensis</name>
    <dbReference type="NCBI Taxonomy" id="2711"/>
    <lineage>
        <taxon>Eukaryota</taxon>
        <taxon>Viridiplantae</taxon>
        <taxon>Streptophyta</taxon>
        <taxon>Embryophyta</taxon>
        <taxon>Tracheophyta</taxon>
        <taxon>Spermatophyta</taxon>
        <taxon>Magnoliopsida</taxon>
        <taxon>eudicotyledons</taxon>
        <taxon>Gunneridae</taxon>
        <taxon>Pentapetalae</taxon>
        <taxon>rosids</taxon>
        <taxon>malvids</taxon>
        <taxon>Sapindales</taxon>
        <taxon>Rutaceae</taxon>
        <taxon>Aurantioideae</taxon>
        <taxon>Citrus</taxon>
    </lineage>
</organism>
<dbReference type="EMBL" id="CM039177">
    <property type="protein sequence ID" value="KAH9696423.1"/>
    <property type="molecule type" value="Genomic_DNA"/>
</dbReference>
<gene>
    <name evidence="1" type="ORF">KPL71_023157</name>
</gene>
<name>A0ACB8IHH5_CITSI</name>
<comment type="caution">
    <text evidence="1">The sequence shown here is derived from an EMBL/GenBank/DDBJ whole genome shotgun (WGS) entry which is preliminary data.</text>
</comment>
<dbReference type="Proteomes" id="UP000829398">
    <property type="component" value="Chromosome 8"/>
</dbReference>
<evidence type="ECO:0000313" key="2">
    <source>
        <dbReference type="Proteomes" id="UP000829398"/>
    </source>
</evidence>
<keyword evidence="2" id="KW-1185">Reference proteome</keyword>
<reference evidence="2" key="1">
    <citation type="journal article" date="2023" name="Hortic. Res.">
        <title>A chromosome-level phased genome enabling allele-level studies in sweet orange: a case study on citrus Huanglongbing tolerance.</title>
        <authorList>
            <person name="Wu B."/>
            <person name="Yu Q."/>
            <person name="Deng Z."/>
            <person name="Duan Y."/>
            <person name="Luo F."/>
            <person name="Gmitter F. Jr."/>
        </authorList>
    </citation>
    <scope>NUCLEOTIDE SEQUENCE [LARGE SCALE GENOMIC DNA]</scope>
    <source>
        <strain evidence="2">cv. Valencia</strain>
    </source>
</reference>
<accession>A0ACB8IHH5</accession>
<proteinExistence type="predicted"/>